<dbReference type="PANTHER" id="PTHR10358">
    <property type="entry name" value="ENDOSULFINE"/>
    <property type="match status" value="1"/>
</dbReference>
<sequence length="256" mass="28102">MNGWAVSLSCHVSSASSVFSFFSPSLRESQADRPPSKNKDRSSLPLPVSNTFVSGESHNPSESSATSDFFGIQLTPRPSFFFFFYSAGSWLRLSESEMSSGNADKEMMEHEGAQLDQHAENKGLDESGDHKVSDGNADNNPSPSPEQEEQIIRSKYGGILPKKKPLISKDHERAFFDSADWALGKQGAQKPKGPLEALRPKLQPNRQQQSRARRSAYARGEGGMAPDDQTYPTDDEPGQSNESATAEEQSEQSQVQ</sequence>
<dbReference type="Proteomes" id="UP001154282">
    <property type="component" value="Unassembled WGS sequence"/>
</dbReference>
<comment type="similarity">
    <text evidence="1 2">Belongs to the endosulfine family.</text>
</comment>
<keyword evidence="5" id="KW-1185">Reference proteome</keyword>
<accession>A0AAV0IWZ6</accession>
<evidence type="ECO:0000256" key="3">
    <source>
        <dbReference type="SAM" id="MobiDB-lite"/>
    </source>
</evidence>
<protein>
    <recommendedName>
        <fullName evidence="6">Endosulphine</fullName>
    </recommendedName>
</protein>
<name>A0AAV0IWZ6_9ROSI</name>
<organism evidence="4 5">
    <name type="scientific">Linum tenue</name>
    <dbReference type="NCBI Taxonomy" id="586396"/>
    <lineage>
        <taxon>Eukaryota</taxon>
        <taxon>Viridiplantae</taxon>
        <taxon>Streptophyta</taxon>
        <taxon>Embryophyta</taxon>
        <taxon>Tracheophyta</taxon>
        <taxon>Spermatophyta</taxon>
        <taxon>Magnoliopsida</taxon>
        <taxon>eudicotyledons</taxon>
        <taxon>Gunneridae</taxon>
        <taxon>Pentapetalae</taxon>
        <taxon>rosids</taxon>
        <taxon>fabids</taxon>
        <taxon>Malpighiales</taxon>
        <taxon>Linaceae</taxon>
        <taxon>Linum</taxon>
    </lineage>
</organism>
<reference evidence="4" key="1">
    <citation type="submission" date="2022-08" db="EMBL/GenBank/DDBJ databases">
        <authorList>
            <person name="Gutierrez-Valencia J."/>
        </authorList>
    </citation>
    <scope>NUCLEOTIDE SEQUENCE</scope>
</reference>
<gene>
    <name evidence="4" type="ORF">LITE_LOCUS11482</name>
</gene>
<comment type="caution">
    <text evidence="4">The sequence shown here is derived from an EMBL/GenBank/DDBJ whole genome shotgun (WGS) entry which is preliminary data.</text>
</comment>
<dbReference type="GO" id="GO:0004864">
    <property type="term" value="F:protein phosphatase inhibitor activity"/>
    <property type="evidence" value="ECO:0007669"/>
    <property type="project" value="TreeGrafter"/>
</dbReference>
<evidence type="ECO:0008006" key="6">
    <source>
        <dbReference type="Google" id="ProtNLM"/>
    </source>
</evidence>
<evidence type="ECO:0000313" key="5">
    <source>
        <dbReference type="Proteomes" id="UP001154282"/>
    </source>
</evidence>
<dbReference type="InterPro" id="IPR006760">
    <property type="entry name" value="Endosulphine"/>
</dbReference>
<feature type="region of interest" description="Disordered" evidence="3">
    <location>
        <begin position="122"/>
        <end position="168"/>
    </location>
</feature>
<proteinExistence type="inferred from homology"/>
<feature type="region of interest" description="Disordered" evidence="3">
    <location>
        <begin position="185"/>
        <end position="256"/>
    </location>
</feature>
<dbReference type="Pfam" id="PF04667">
    <property type="entry name" value="Endosulfine"/>
    <property type="match status" value="1"/>
</dbReference>
<dbReference type="GO" id="GO:0005737">
    <property type="term" value="C:cytoplasm"/>
    <property type="evidence" value="ECO:0007669"/>
    <property type="project" value="TreeGrafter"/>
</dbReference>
<evidence type="ECO:0000256" key="2">
    <source>
        <dbReference type="RuleBase" id="RU363120"/>
    </source>
</evidence>
<dbReference type="AlphaFoldDB" id="A0AAV0IWZ6"/>
<feature type="region of interest" description="Disordered" evidence="3">
    <location>
        <begin position="27"/>
        <end position="66"/>
    </location>
</feature>
<feature type="compositionally biased region" description="Basic and acidic residues" evidence="3">
    <location>
        <begin position="122"/>
        <end position="133"/>
    </location>
</feature>
<evidence type="ECO:0000313" key="4">
    <source>
        <dbReference type="EMBL" id="CAI0402155.1"/>
    </source>
</evidence>
<feature type="compositionally biased region" description="Polar residues" evidence="3">
    <location>
        <begin position="48"/>
        <end position="66"/>
    </location>
</feature>
<evidence type="ECO:0000256" key="1">
    <source>
        <dbReference type="ARBA" id="ARBA00010520"/>
    </source>
</evidence>
<dbReference type="EMBL" id="CAMGYJ010000004">
    <property type="protein sequence ID" value="CAI0402155.1"/>
    <property type="molecule type" value="Genomic_DNA"/>
</dbReference>
<feature type="compositionally biased region" description="Low complexity" evidence="3">
    <location>
        <begin position="239"/>
        <end position="256"/>
    </location>
</feature>
<dbReference type="PANTHER" id="PTHR10358:SF6">
    <property type="entry name" value="ENDOSULFINE, ISOFORM A"/>
    <property type="match status" value="1"/>
</dbReference>
<feature type="compositionally biased region" description="Basic and acidic residues" evidence="3">
    <location>
        <begin position="29"/>
        <end position="42"/>
    </location>
</feature>